<dbReference type="InterPro" id="IPR007809">
    <property type="entry name" value="FlgN-like"/>
</dbReference>
<keyword evidence="3" id="KW-0282">Flagellum</keyword>
<dbReference type="GO" id="GO:0044780">
    <property type="term" value="P:bacterial-type flagellum assembly"/>
    <property type="evidence" value="ECO:0007669"/>
    <property type="project" value="InterPro"/>
</dbReference>
<protein>
    <submittedName>
        <fullName evidence="3">Flagellar protein FlgN</fullName>
    </submittedName>
</protein>
<dbReference type="Gene3D" id="1.20.58.300">
    <property type="entry name" value="FlgN-like"/>
    <property type="match status" value="1"/>
</dbReference>
<evidence type="ECO:0000313" key="3">
    <source>
        <dbReference type="EMBL" id="HIV73745.1"/>
    </source>
</evidence>
<evidence type="ECO:0000313" key="4">
    <source>
        <dbReference type="Proteomes" id="UP000823937"/>
    </source>
</evidence>
<reference evidence="3" key="2">
    <citation type="submission" date="2021-04" db="EMBL/GenBank/DDBJ databases">
        <authorList>
            <person name="Gilroy R."/>
        </authorList>
    </citation>
    <scope>NUCLEOTIDE SEQUENCE</scope>
    <source>
        <strain evidence="3">CHK169-2315</strain>
    </source>
</reference>
<dbReference type="Pfam" id="PF05130">
    <property type="entry name" value="FlgN"/>
    <property type="match status" value="1"/>
</dbReference>
<dbReference type="EMBL" id="DXHX01000023">
    <property type="protein sequence ID" value="HIV73745.1"/>
    <property type="molecule type" value="Genomic_DNA"/>
</dbReference>
<organism evidence="3 4">
    <name type="scientific">Candidatus Pseudogracilibacillus intestinigallinarum</name>
    <dbReference type="NCBI Taxonomy" id="2838742"/>
    <lineage>
        <taxon>Bacteria</taxon>
        <taxon>Bacillati</taxon>
        <taxon>Bacillota</taxon>
        <taxon>Bacilli</taxon>
        <taxon>Bacillales</taxon>
        <taxon>Bacillaceae</taxon>
        <taxon>Pseudogracilibacillus</taxon>
    </lineage>
</organism>
<evidence type="ECO:0000256" key="2">
    <source>
        <dbReference type="SAM" id="MobiDB-lite"/>
    </source>
</evidence>
<keyword evidence="3" id="KW-0966">Cell projection</keyword>
<reference evidence="3" key="1">
    <citation type="journal article" date="2021" name="PeerJ">
        <title>Extensive microbial diversity within the chicken gut microbiome revealed by metagenomics and culture.</title>
        <authorList>
            <person name="Gilroy R."/>
            <person name="Ravi A."/>
            <person name="Getino M."/>
            <person name="Pursley I."/>
            <person name="Horton D.L."/>
            <person name="Alikhan N.F."/>
            <person name="Baker D."/>
            <person name="Gharbi K."/>
            <person name="Hall N."/>
            <person name="Watson M."/>
            <person name="Adriaenssens E.M."/>
            <person name="Foster-Nyarko E."/>
            <person name="Jarju S."/>
            <person name="Secka A."/>
            <person name="Antonio M."/>
            <person name="Oren A."/>
            <person name="Chaudhuri R.R."/>
            <person name="La Ragione R."/>
            <person name="Hildebrand F."/>
            <person name="Pallen M.J."/>
        </authorList>
    </citation>
    <scope>NUCLEOTIDE SEQUENCE</scope>
    <source>
        <strain evidence="3">CHK169-2315</strain>
    </source>
</reference>
<gene>
    <name evidence="3" type="ORF">H9895_01540</name>
</gene>
<dbReference type="AlphaFoldDB" id="A0A9D1PL37"/>
<dbReference type="SUPFAM" id="SSF140566">
    <property type="entry name" value="FlgN-like"/>
    <property type="match status" value="1"/>
</dbReference>
<proteinExistence type="predicted"/>
<dbReference type="Proteomes" id="UP000823937">
    <property type="component" value="Unassembled WGS sequence"/>
</dbReference>
<keyword evidence="3" id="KW-0969">Cilium</keyword>
<keyword evidence="1" id="KW-1005">Bacterial flagellum biogenesis</keyword>
<sequence length="158" mass="18223">MNHLQQLLQAHEQLLSVSKEKTEIIKAGEVERLSNILIEERKQVQTIEQVEKKRSQVTNELYHQLQIKSENPSLNELVTYIENGAEKITLLDHMTKLVEIITALKANESLNKQLIEQSMQFVQLSLNMMEPSMDRMNYGGGKQTSNHQTKRSMFDSKA</sequence>
<dbReference type="InterPro" id="IPR036679">
    <property type="entry name" value="FlgN-like_sf"/>
</dbReference>
<name>A0A9D1PL37_9BACI</name>
<accession>A0A9D1PL37</accession>
<feature type="region of interest" description="Disordered" evidence="2">
    <location>
        <begin position="136"/>
        <end position="158"/>
    </location>
</feature>
<comment type="caution">
    <text evidence="3">The sequence shown here is derived from an EMBL/GenBank/DDBJ whole genome shotgun (WGS) entry which is preliminary data.</text>
</comment>
<evidence type="ECO:0000256" key="1">
    <source>
        <dbReference type="ARBA" id="ARBA00022795"/>
    </source>
</evidence>